<gene>
    <name evidence="1" type="ORF">V8V93_06435</name>
</gene>
<dbReference type="RefSeq" id="WP_338669537.1">
    <property type="nucleotide sequence ID" value="NZ_CP146609.1"/>
</dbReference>
<sequence>MAIFFFFVAVAGLVYFQTDLFRLASPKRGLSGLVSVRGSVSLERLALSEQEIGIINQAVAQYRDTFSKVDLIVDTVGHVDKITPNTVLVFAVELQTNGDLVVKSWSRKVPRANIVSQLVGYMGKAAGEYKEFKRFPDVKQNFKILYI</sequence>
<keyword evidence="2" id="KW-1185">Reference proteome</keyword>
<dbReference type="EMBL" id="CP146609">
    <property type="protein sequence ID" value="WWX23840.1"/>
    <property type="molecule type" value="Genomic_DNA"/>
</dbReference>
<organism evidence="1 2">
    <name type="scientific">Pseudodesulfovibrio methanolicus</name>
    <dbReference type="NCBI Taxonomy" id="3126690"/>
    <lineage>
        <taxon>Bacteria</taxon>
        <taxon>Pseudomonadati</taxon>
        <taxon>Thermodesulfobacteriota</taxon>
        <taxon>Desulfovibrionia</taxon>
        <taxon>Desulfovibrionales</taxon>
        <taxon>Desulfovibrionaceae</taxon>
    </lineage>
</organism>
<reference evidence="1 2" key="1">
    <citation type="submission" date="2024-03" db="EMBL/GenBank/DDBJ databases">
        <title>Phenotype and Genome Characterization of a Sulfate-Reducing Bacterium Pseudodesulfovibrio sp. strain 5S69, isolated from Petroleum Reservoir in Tatarstan (Russia).</title>
        <authorList>
            <person name="Bidzhieva S.K."/>
            <person name="Kadnikov V."/>
            <person name="Tourova T.P."/>
            <person name="Samigullina S.R."/>
            <person name="Sokolova D.S."/>
            <person name="Poltaraus A.B."/>
            <person name="Avtukh A.N."/>
            <person name="Tereshina V.M."/>
            <person name="Mardanov A.V."/>
            <person name="Nazina T.N."/>
        </authorList>
    </citation>
    <scope>NUCLEOTIDE SEQUENCE [LARGE SCALE GENOMIC DNA]</scope>
    <source>
        <strain evidence="1 2">5S69</strain>
    </source>
</reference>
<dbReference type="Proteomes" id="UP001385389">
    <property type="component" value="Chromosome"/>
</dbReference>
<name>A0ABZ2IYT9_9BACT</name>
<protein>
    <submittedName>
        <fullName evidence="1">Uncharacterized protein</fullName>
    </submittedName>
</protein>
<evidence type="ECO:0000313" key="1">
    <source>
        <dbReference type="EMBL" id="WWX23840.1"/>
    </source>
</evidence>
<accession>A0ABZ2IYT9</accession>
<proteinExistence type="predicted"/>
<evidence type="ECO:0000313" key="2">
    <source>
        <dbReference type="Proteomes" id="UP001385389"/>
    </source>
</evidence>